<dbReference type="EMBL" id="CP064654">
    <property type="protein sequence ID" value="QPD00363.1"/>
    <property type="molecule type" value="Genomic_DNA"/>
</dbReference>
<comment type="pathway">
    <text evidence="2">Cofactor biosynthesis; thiamine diphosphate biosynthesis; thiamine diphosphate from thiamine phosphate: step 1/1.</text>
</comment>
<evidence type="ECO:0000313" key="5">
    <source>
        <dbReference type="Proteomes" id="UP000594459"/>
    </source>
</evidence>
<protein>
    <recommendedName>
        <fullName evidence="2">Thiamine-monophosphate kinase</fullName>
        <shortName evidence="2">TMP kinase</shortName>
        <shortName evidence="2">Thiamine-phosphate kinase</shortName>
        <ecNumber evidence="2">2.7.4.16</ecNumber>
    </recommendedName>
</protein>
<keyword evidence="2 4" id="KW-0808">Transferase</keyword>
<feature type="binding site" evidence="2">
    <location>
        <position position="211"/>
    </location>
    <ligand>
        <name>Mg(2+)</name>
        <dbReference type="ChEBI" id="CHEBI:18420"/>
        <label>3</label>
    </ligand>
</feature>
<evidence type="ECO:0000256" key="2">
    <source>
        <dbReference type="HAMAP-Rule" id="MF_02128"/>
    </source>
</evidence>
<keyword evidence="2" id="KW-0479">Metal-binding</keyword>
<keyword evidence="1 2" id="KW-0784">Thiamine biosynthesis</keyword>
<dbReference type="GO" id="GO:0000287">
    <property type="term" value="F:magnesium ion binding"/>
    <property type="evidence" value="ECO:0007669"/>
    <property type="project" value="UniProtKB-UniRule"/>
</dbReference>
<dbReference type="NCBIfam" id="TIGR01379">
    <property type="entry name" value="thiL"/>
    <property type="match status" value="1"/>
</dbReference>
<dbReference type="InterPro" id="IPR016188">
    <property type="entry name" value="PurM-like_N"/>
</dbReference>
<keyword evidence="2" id="KW-0460">Magnesium</keyword>
<dbReference type="GO" id="GO:0009030">
    <property type="term" value="F:thiamine-phosphate kinase activity"/>
    <property type="evidence" value="ECO:0007669"/>
    <property type="project" value="UniProtKB-UniRule"/>
</dbReference>
<reference evidence="4 5" key="1">
    <citation type="submission" date="2020-11" db="EMBL/GenBank/DDBJ databases">
        <title>The genome sequence of Erythrobacter sp. 6D36.</title>
        <authorList>
            <person name="Liu Y."/>
        </authorList>
    </citation>
    <scope>NUCLEOTIDE SEQUENCE [LARGE SCALE GENOMIC DNA]</scope>
    <source>
        <strain evidence="4 5">6D36</strain>
    </source>
</reference>
<dbReference type="PANTHER" id="PTHR30270">
    <property type="entry name" value="THIAMINE-MONOPHOSPHATE KINASE"/>
    <property type="match status" value="1"/>
</dbReference>
<dbReference type="HAMAP" id="MF_02128">
    <property type="entry name" value="TMP_kinase"/>
    <property type="match status" value="1"/>
</dbReference>
<sequence>MCCSYGSGRVSRKVVSGEFDFIASLRAFATSPGARGLADDAAVIEIGGETLVLTHDTLVEGVHVLEGQDPADIAWKLVAVNLSDLAAKGAEPVGILVSHMLGEGDERFITGLREICSEYEVPLLGGDTVRGERQRVWGCTAIGRATCSPVPSRSGARPGEALWIGGFIGQAMLGFEALRDRTGASDVAYTRPRPQLELGRALAPHASAMMDVSDGLLLDASRIAAASHCTLAIDSDAVARIASPDRLDEAMRWGDDYVLLLTGPTDLDERFEIHRIGSVVEAGEYPVLLDGSPPRGNLGYTH</sequence>
<dbReference type="CDD" id="cd02194">
    <property type="entry name" value="ThiL"/>
    <property type="match status" value="1"/>
</dbReference>
<dbReference type="Pfam" id="PF00586">
    <property type="entry name" value="AIRS"/>
    <property type="match status" value="1"/>
</dbReference>
<feature type="binding site" evidence="2">
    <location>
        <position position="40"/>
    </location>
    <ligand>
        <name>Mg(2+)</name>
        <dbReference type="ChEBI" id="CHEBI:18420"/>
        <label>3</label>
    </ligand>
</feature>
<organism evidence="4 5">
    <name type="scientific">Qipengyuania soli</name>
    <dbReference type="NCBI Taxonomy" id="2782568"/>
    <lineage>
        <taxon>Bacteria</taxon>
        <taxon>Pseudomonadati</taxon>
        <taxon>Pseudomonadota</taxon>
        <taxon>Alphaproteobacteria</taxon>
        <taxon>Sphingomonadales</taxon>
        <taxon>Erythrobacteraceae</taxon>
        <taxon>Qipengyuania</taxon>
    </lineage>
</organism>
<feature type="binding site" evidence="2">
    <location>
        <position position="84"/>
    </location>
    <ligand>
        <name>Mg(2+)</name>
        <dbReference type="ChEBI" id="CHEBI:18420"/>
        <label>2</label>
    </ligand>
</feature>
<feature type="binding site" evidence="2">
    <location>
        <position position="153"/>
    </location>
    <ligand>
        <name>ATP</name>
        <dbReference type="ChEBI" id="CHEBI:30616"/>
    </ligand>
</feature>
<feature type="binding site" evidence="2">
    <location>
        <position position="63"/>
    </location>
    <ligand>
        <name>substrate</name>
    </ligand>
</feature>
<evidence type="ECO:0000313" key="4">
    <source>
        <dbReference type="EMBL" id="QPD00363.1"/>
    </source>
</evidence>
<dbReference type="InterPro" id="IPR036676">
    <property type="entry name" value="PurM-like_C_sf"/>
</dbReference>
<feature type="binding site" evidence="2">
    <location>
        <position position="213"/>
    </location>
    <ligand>
        <name>ATP</name>
        <dbReference type="ChEBI" id="CHEBI:30616"/>
    </ligand>
</feature>
<feature type="binding site" evidence="2">
    <location>
        <position position="84"/>
    </location>
    <ligand>
        <name>Mg(2+)</name>
        <dbReference type="ChEBI" id="CHEBI:18420"/>
        <label>3</label>
    </ligand>
</feature>
<proteinExistence type="inferred from homology"/>
<dbReference type="Proteomes" id="UP000594459">
    <property type="component" value="Chromosome"/>
</dbReference>
<dbReference type="InterPro" id="IPR036921">
    <property type="entry name" value="PurM-like_N_sf"/>
</dbReference>
<dbReference type="InterPro" id="IPR006283">
    <property type="entry name" value="ThiL-like"/>
</dbReference>
<feature type="binding site" evidence="2">
    <location>
        <begin position="126"/>
        <end position="127"/>
    </location>
    <ligand>
        <name>ATP</name>
        <dbReference type="ChEBI" id="CHEBI:30616"/>
    </ligand>
</feature>
<name>A0A7S8F731_9SPHN</name>
<feature type="binding site" evidence="2">
    <location>
        <position position="56"/>
    </location>
    <ligand>
        <name>Mg(2+)</name>
        <dbReference type="ChEBI" id="CHEBI:18420"/>
        <label>1</label>
    </ligand>
</feature>
<comment type="function">
    <text evidence="2">Catalyzes the ATP-dependent phosphorylation of thiamine-monophosphate (TMP) to form thiamine-pyrophosphate (TPP), the active form of vitamin B1.</text>
</comment>
<feature type="binding site" evidence="2">
    <location>
        <position position="40"/>
    </location>
    <ligand>
        <name>Mg(2+)</name>
        <dbReference type="ChEBI" id="CHEBI:18420"/>
        <label>4</label>
    </ligand>
</feature>
<dbReference type="GO" id="GO:0009228">
    <property type="term" value="P:thiamine biosynthetic process"/>
    <property type="evidence" value="ECO:0007669"/>
    <property type="project" value="UniProtKB-KW"/>
</dbReference>
<evidence type="ECO:0000259" key="3">
    <source>
        <dbReference type="Pfam" id="PF00586"/>
    </source>
</evidence>
<comment type="caution">
    <text evidence="2">Lacks conserved residue(s) required for the propagation of feature annotation.</text>
</comment>
<dbReference type="GO" id="GO:0005524">
    <property type="term" value="F:ATP binding"/>
    <property type="evidence" value="ECO:0007669"/>
    <property type="project" value="UniProtKB-UniRule"/>
</dbReference>
<feature type="binding site" evidence="2">
    <location>
        <position position="54"/>
    </location>
    <ligand>
        <name>Mg(2+)</name>
        <dbReference type="ChEBI" id="CHEBI:18420"/>
        <label>4</label>
    </ligand>
</feature>
<keyword evidence="2" id="KW-0067">ATP-binding</keyword>
<dbReference type="PANTHER" id="PTHR30270:SF0">
    <property type="entry name" value="THIAMINE-MONOPHOSPHATE KINASE"/>
    <property type="match status" value="1"/>
</dbReference>
<keyword evidence="2" id="KW-0547">Nucleotide-binding</keyword>
<dbReference type="UniPathway" id="UPA00060">
    <property type="reaction ID" value="UER00142"/>
</dbReference>
<comment type="miscellaneous">
    <text evidence="2">Reaction mechanism of ThiL seems to utilize a direct, inline transfer of the gamma-phosphate of ATP to TMP rather than a phosphorylated enzyme intermediate.</text>
</comment>
<dbReference type="SUPFAM" id="SSF55326">
    <property type="entry name" value="PurM N-terminal domain-like"/>
    <property type="match status" value="1"/>
</dbReference>
<dbReference type="GO" id="GO:0009229">
    <property type="term" value="P:thiamine diphosphate biosynthetic process"/>
    <property type="evidence" value="ECO:0007669"/>
    <property type="project" value="UniProtKB-UniRule"/>
</dbReference>
<keyword evidence="5" id="KW-1185">Reference proteome</keyword>
<feature type="binding site" evidence="2">
    <location>
        <position position="84"/>
    </location>
    <ligand>
        <name>Mg(2+)</name>
        <dbReference type="ChEBI" id="CHEBI:18420"/>
        <label>4</label>
    </ligand>
</feature>
<feature type="binding site" evidence="2">
    <location>
        <position position="56"/>
    </location>
    <ligand>
        <name>Mg(2+)</name>
        <dbReference type="ChEBI" id="CHEBI:18420"/>
        <label>2</label>
    </ligand>
</feature>
<feature type="binding site" evidence="2">
    <location>
        <position position="214"/>
    </location>
    <ligand>
        <name>Mg(2+)</name>
        <dbReference type="ChEBI" id="CHEBI:18420"/>
        <label>5</label>
    </ligand>
</feature>
<feature type="binding site" evidence="2">
    <location>
        <position position="255"/>
    </location>
    <ligand>
        <name>substrate</name>
    </ligand>
</feature>
<comment type="catalytic activity">
    <reaction evidence="2">
        <text>thiamine phosphate + ATP = thiamine diphosphate + ADP</text>
        <dbReference type="Rhea" id="RHEA:15913"/>
        <dbReference type="ChEBI" id="CHEBI:30616"/>
        <dbReference type="ChEBI" id="CHEBI:37575"/>
        <dbReference type="ChEBI" id="CHEBI:58937"/>
        <dbReference type="ChEBI" id="CHEBI:456216"/>
        <dbReference type="EC" id="2.7.4.16"/>
    </reaction>
</comment>
<feature type="domain" description="PurM-like N-terminal" evidence="3">
    <location>
        <begin position="39"/>
        <end position="144"/>
    </location>
</feature>
<feature type="binding site" evidence="2">
    <location>
        <position position="127"/>
    </location>
    <ligand>
        <name>Mg(2+)</name>
        <dbReference type="ChEBI" id="CHEBI:18420"/>
        <label>1</label>
    </ligand>
</feature>
<dbReference type="SUPFAM" id="SSF56042">
    <property type="entry name" value="PurM C-terminal domain-like"/>
    <property type="match status" value="1"/>
</dbReference>
<evidence type="ECO:0000256" key="1">
    <source>
        <dbReference type="ARBA" id="ARBA00022977"/>
    </source>
</evidence>
<dbReference type="PIRSF" id="PIRSF005303">
    <property type="entry name" value="Thiam_monoph_kin"/>
    <property type="match status" value="1"/>
</dbReference>
<dbReference type="Gene3D" id="3.90.650.10">
    <property type="entry name" value="PurM-like C-terminal domain"/>
    <property type="match status" value="1"/>
</dbReference>
<comment type="similarity">
    <text evidence="2">Belongs to the thiamine-monophosphate kinase family.</text>
</comment>
<dbReference type="KEGG" id="qso:IRL76_03030"/>
<dbReference type="AlphaFoldDB" id="A0A7S8F731"/>
<dbReference type="Gene3D" id="3.30.1330.10">
    <property type="entry name" value="PurM-like, N-terminal domain"/>
    <property type="match status" value="1"/>
</dbReference>
<accession>A0A7S8F731</accession>
<keyword evidence="2 4" id="KW-0418">Kinase</keyword>
<dbReference type="EC" id="2.7.4.16" evidence="2"/>
<gene>
    <name evidence="2 4" type="primary">thiL</name>
    <name evidence="4" type="ORF">IRL76_03030</name>
</gene>